<keyword evidence="3" id="KW-1185">Reference proteome</keyword>
<evidence type="ECO:0000313" key="3">
    <source>
        <dbReference type="Proteomes" id="UP000886520"/>
    </source>
</evidence>
<organism evidence="2 3">
    <name type="scientific">Adiantum capillus-veneris</name>
    <name type="common">Maidenhair fern</name>
    <dbReference type="NCBI Taxonomy" id="13818"/>
    <lineage>
        <taxon>Eukaryota</taxon>
        <taxon>Viridiplantae</taxon>
        <taxon>Streptophyta</taxon>
        <taxon>Embryophyta</taxon>
        <taxon>Tracheophyta</taxon>
        <taxon>Polypodiopsida</taxon>
        <taxon>Polypodiidae</taxon>
        <taxon>Polypodiales</taxon>
        <taxon>Pteridineae</taxon>
        <taxon>Pteridaceae</taxon>
        <taxon>Vittarioideae</taxon>
        <taxon>Adiantum</taxon>
    </lineage>
</organism>
<feature type="compositionally biased region" description="Basic and acidic residues" evidence="1">
    <location>
        <begin position="49"/>
        <end position="62"/>
    </location>
</feature>
<evidence type="ECO:0000256" key="1">
    <source>
        <dbReference type="SAM" id="MobiDB-lite"/>
    </source>
</evidence>
<gene>
    <name evidence="2" type="ORF">GOP47_0009171</name>
</gene>
<dbReference type="AlphaFoldDB" id="A0A9D4UWH8"/>
<name>A0A9D4UWH8_ADICA</name>
<sequence>MTSSSKSFYVEAVAGKEQSDALKAIDSTCDFTKPGADDSGQSSLTNMSKEVETKKDAGRKRPNDNLLCTIIEQKVAQRFGDAGGCC</sequence>
<reference evidence="2" key="1">
    <citation type="submission" date="2021-01" db="EMBL/GenBank/DDBJ databases">
        <title>Adiantum capillus-veneris genome.</title>
        <authorList>
            <person name="Fang Y."/>
            <person name="Liao Q."/>
        </authorList>
    </citation>
    <scope>NUCLEOTIDE SEQUENCE</scope>
    <source>
        <strain evidence="2">H3</strain>
        <tissue evidence="2">Leaf</tissue>
    </source>
</reference>
<accession>A0A9D4UWH8</accession>
<feature type="region of interest" description="Disordered" evidence="1">
    <location>
        <begin position="32"/>
        <end position="62"/>
    </location>
</feature>
<evidence type="ECO:0000313" key="2">
    <source>
        <dbReference type="EMBL" id="KAI5075095.1"/>
    </source>
</evidence>
<feature type="compositionally biased region" description="Polar residues" evidence="1">
    <location>
        <begin position="39"/>
        <end position="48"/>
    </location>
</feature>
<dbReference type="Proteomes" id="UP000886520">
    <property type="component" value="Chromosome 9"/>
</dbReference>
<proteinExistence type="predicted"/>
<protein>
    <submittedName>
        <fullName evidence="2">Uncharacterized protein</fullName>
    </submittedName>
</protein>
<comment type="caution">
    <text evidence="2">The sequence shown here is derived from an EMBL/GenBank/DDBJ whole genome shotgun (WGS) entry which is preliminary data.</text>
</comment>
<dbReference type="EMBL" id="JABFUD020000009">
    <property type="protein sequence ID" value="KAI5075095.1"/>
    <property type="molecule type" value="Genomic_DNA"/>
</dbReference>